<evidence type="ECO:0000256" key="1">
    <source>
        <dbReference type="ARBA" id="ARBA00004173"/>
    </source>
</evidence>
<name>A0A6H5GHF3_9HEMI</name>
<dbReference type="Pfam" id="PF00886">
    <property type="entry name" value="Ribosomal_S16"/>
    <property type="match status" value="1"/>
</dbReference>
<gene>
    <name evidence="9" type="ORF">NTEN_LOCUS8105</name>
</gene>
<keyword evidence="10" id="KW-1185">Reference proteome</keyword>
<dbReference type="Gene3D" id="3.30.1320.10">
    <property type="match status" value="1"/>
</dbReference>
<accession>A0A6H5GHF3</accession>
<keyword evidence="4" id="KW-0496">Mitochondrion</keyword>
<comment type="subcellular location">
    <subcellularLocation>
        <location evidence="1">Mitochondrion</location>
    </subcellularLocation>
</comment>
<dbReference type="PANTHER" id="PTHR12919">
    <property type="entry name" value="30S RIBOSOMAL PROTEIN S16"/>
    <property type="match status" value="1"/>
</dbReference>
<dbReference type="HAMAP" id="MF_00385">
    <property type="entry name" value="Ribosomal_bS16"/>
    <property type="match status" value="1"/>
</dbReference>
<dbReference type="GO" id="GO:0032543">
    <property type="term" value="P:mitochondrial translation"/>
    <property type="evidence" value="ECO:0007669"/>
    <property type="project" value="TreeGrafter"/>
</dbReference>
<dbReference type="InterPro" id="IPR000307">
    <property type="entry name" value="Ribosomal_bS16"/>
</dbReference>
<sequence>MPFKFPVIFNHAGGNFAFKYAEKGIRLARYGCTNRPFYHIVVNHLRRGEREQPIEQLGSFDPMTNHKQERLVAINVERLQYWIGEGAVISKPCAELLGLSGLLPIHPFSYQKAWRRRREDFENANRPVEESSDVKTSDASN</sequence>
<dbReference type="EMBL" id="CADCXU010011989">
    <property type="protein sequence ID" value="CAB0002318.1"/>
    <property type="molecule type" value="Genomic_DNA"/>
</dbReference>
<dbReference type="NCBIfam" id="TIGR00002">
    <property type="entry name" value="S16"/>
    <property type="match status" value="1"/>
</dbReference>
<evidence type="ECO:0000256" key="7">
    <source>
        <dbReference type="ARBA" id="ARBA00035438"/>
    </source>
</evidence>
<evidence type="ECO:0000256" key="8">
    <source>
        <dbReference type="SAM" id="MobiDB-lite"/>
    </source>
</evidence>
<dbReference type="GO" id="GO:0005763">
    <property type="term" value="C:mitochondrial small ribosomal subunit"/>
    <property type="evidence" value="ECO:0007669"/>
    <property type="project" value="TreeGrafter"/>
</dbReference>
<protein>
    <recommendedName>
        <fullName evidence="6">Small ribosomal subunit protein bS16m</fullName>
    </recommendedName>
    <alternativeName>
        <fullName evidence="7">28S ribosomal protein S16, mitochondrial</fullName>
    </alternativeName>
</protein>
<evidence type="ECO:0000256" key="2">
    <source>
        <dbReference type="ARBA" id="ARBA00006668"/>
    </source>
</evidence>
<dbReference type="FunFam" id="3.30.1320.10:FF:000004">
    <property type="entry name" value="28S ribosomal protein S16, mitochondrial"/>
    <property type="match status" value="1"/>
</dbReference>
<evidence type="ECO:0000313" key="9">
    <source>
        <dbReference type="EMBL" id="CAB0002318.1"/>
    </source>
</evidence>
<evidence type="ECO:0000256" key="4">
    <source>
        <dbReference type="ARBA" id="ARBA00023128"/>
    </source>
</evidence>
<evidence type="ECO:0000256" key="6">
    <source>
        <dbReference type="ARBA" id="ARBA00035263"/>
    </source>
</evidence>
<dbReference type="AlphaFoldDB" id="A0A6H5GHF3"/>
<keyword evidence="5" id="KW-0687">Ribonucleoprotein</keyword>
<evidence type="ECO:0000256" key="3">
    <source>
        <dbReference type="ARBA" id="ARBA00022980"/>
    </source>
</evidence>
<reference evidence="9 10" key="1">
    <citation type="submission" date="2020-02" db="EMBL/GenBank/DDBJ databases">
        <authorList>
            <person name="Ferguson B K."/>
        </authorList>
    </citation>
    <scope>NUCLEOTIDE SEQUENCE [LARGE SCALE GENOMIC DNA]</scope>
</reference>
<evidence type="ECO:0000256" key="5">
    <source>
        <dbReference type="ARBA" id="ARBA00023274"/>
    </source>
</evidence>
<dbReference type="GO" id="GO:0005743">
    <property type="term" value="C:mitochondrial inner membrane"/>
    <property type="evidence" value="ECO:0007669"/>
    <property type="project" value="UniProtKB-ARBA"/>
</dbReference>
<dbReference type="PANTHER" id="PTHR12919:SF20">
    <property type="entry name" value="SMALL RIBOSOMAL SUBUNIT PROTEIN BS16M"/>
    <property type="match status" value="1"/>
</dbReference>
<feature type="region of interest" description="Disordered" evidence="8">
    <location>
        <begin position="122"/>
        <end position="141"/>
    </location>
</feature>
<dbReference type="SUPFAM" id="SSF54565">
    <property type="entry name" value="Ribosomal protein S16"/>
    <property type="match status" value="1"/>
</dbReference>
<dbReference type="InterPro" id="IPR023803">
    <property type="entry name" value="Ribosomal_bS16_dom_sf"/>
</dbReference>
<evidence type="ECO:0000313" key="10">
    <source>
        <dbReference type="Proteomes" id="UP000479000"/>
    </source>
</evidence>
<dbReference type="OrthoDB" id="407221at2759"/>
<dbReference type="Proteomes" id="UP000479000">
    <property type="component" value="Unassembled WGS sequence"/>
</dbReference>
<dbReference type="GO" id="GO:0003735">
    <property type="term" value="F:structural constituent of ribosome"/>
    <property type="evidence" value="ECO:0007669"/>
    <property type="project" value="InterPro"/>
</dbReference>
<proteinExistence type="inferred from homology"/>
<organism evidence="9 10">
    <name type="scientific">Nesidiocoris tenuis</name>
    <dbReference type="NCBI Taxonomy" id="355587"/>
    <lineage>
        <taxon>Eukaryota</taxon>
        <taxon>Metazoa</taxon>
        <taxon>Ecdysozoa</taxon>
        <taxon>Arthropoda</taxon>
        <taxon>Hexapoda</taxon>
        <taxon>Insecta</taxon>
        <taxon>Pterygota</taxon>
        <taxon>Neoptera</taxon>
        <taxon>Paraneoptera</taxon>
        <taxon>Hemiptera</taxon>
        <taxon>Heteroptera</taxon>
        <taxon>Panheteroptera</taxon>
        <taxon>Cimicomorpha</taxon>
        <taxon>Miridae</taxon>
        <taxon>Dicyphina</taxon>
        <taxon>Nesidiocoris</taxon>
    </lineage>
</organism>
<comment type="similarity">
    <text evidence="2">Belongs to the bacterial ribosomal protein bS16 family.</text>
</comment>
<keyword evidence="3" id="KW-0689">Ribosomal protein</keyword>